<dbReference type="EMBL" id="CP104562">
    <property type="protein sequence ID" value="UXH78888.1"/>
    <property type="molecule type" value="Genomic_DNA"/>
</dbReference>
<accession>A0ABY6B5S5</accession>
<evidence type="ECO:0000313" key="2">
    <source>
        <dbReference type="EMBL" id="UXH78888.1"/>
    </source>
</evidence>
<evidence type="ECO:0000256" key="1">
    <source>
        <dbReference type="SAM" id="MobiDB-lite"/>
    </source>
</evidence>
<sequence>MSWTLPGFTPTFLQRGGTAADPSAGPSADPPSGATAGHRSPPDVMNVPNVPGAPVPTTPVRYNPARHGTVARFRVSDSFPLFRDELHQHMQQLRNFANRHLSQAAALAVFTDLSCLYGRIMDFDILGRHRQWGPQAGDFFNHGQDLLALFVRRVTDERVDLVPRLTALQETTPRLTLCLDGVLLALQEACIALDRSRTGLAATADLAMEALLTQIIVTEVERLHEWTLRMAPGSQVHLVSGLRHALYPAMGRPPPADRLAAPPDRQTLEQVRLEVQHRLVPGRLAEHLAENYLQRWRDSFLSELPEASRPSSEPWRWNDDMDRAAAAADAILSPEFGQVPRHGVLDLDEDDDGVMWARPLRDPAMVGRHLLNELRRLDVIADESHPRTITQMLVPHPLIPGRQTLLSVMHQDEVLAWAEEAGTARPLRPADLASWADANVHARLPSNAARAAVNAALRCPNPAELVQMPSCSLLDEAAQCEQLCSRLTDEALQGLLSAWRLPLDGVRSRWFLNAFIAQHRVALLAPDQVRGWTTLSENHITGEMVRLAMQQDSAELMRAVGTLIEQIRNRSHVSFTGILWRHVCLLPPDLPGPRGAFTSAIQAGRGQVLSAYVQMIAELRHDRPLSPATPRTQPPQILPPADMVSLLRQFLRLAAMCSSPASLRGLIDGIVQALHNGAMSARECRQALDLGEPAADDSRLADLLERRGAAHLAAFQEGLARLSNPPPGSLMNVTTYDASD</sequence>
<proteinExistence type="predicted"/>
<keyword evidence="3" id="KW-1185">Reference proteome</keyword>
<evidence type="ECO:0000313" key="3">
    <source>
        <dbReference type="Proteomes" id="UP001064933"/>
    </source>
</evidence>
<feature type="compositionally biased region" description="Low complexity" evidence="1">
    <location>
        <begin position="16"/>
        <end position="37"/>
    </location>
</feature>
<dbReference type="RefSeq" id="WP_261758719.1">
    <property type="nucleotide sequence ID" value="NZ_CP104562.2"/>
</dbReference>
<protein>
    <submittedName>
        <fullName evidence="2">Uncharacterized protein</fullName>
    </submittedName>
</protein>
<dbReference type="Proteomes" id="UP001064933">
    <property type="component" value="Chromosome"/>
</dbReference>
<name>A0ABY6B5S5_9BURK</name>
<gene>
    <name evidence="2" type="ORF">N4261_02800</name>
</gene>
<reference evidence="2" key="1">
    <citation type="submission" date="2022-10" db="EMBL/GenBank/DDBJ databases">
        <title>Characterization and whole genome sequencing of a new Roseateles species, isolated from fresh water.</title>
        <authorList>
            <person name="Guliayeva D.Y."/>
            <person name="Akhremchuk A.E."/>
            <person name="Sikolenko M.A."/>
            <person name="Valentovich L.N."/>
            <person name="Sidarenka A.V."/>
        </authorList>
    </citation>
    <scope>NUCLEOTIDE SEQUENCE</scope>
    <source>
        <strain evidence="2">BIM B-1768</strain>
    </source>
</reference>
<feature type="region of interest" description="Disordered" evidence="1">
    <location>
        <begin position="11"/>
        <end position="48"/>
    </location>
</feature>
<organism evidence="2 3">
    <name type="scientific">Roseateles amylovorans</name>
    <dbReference type="NCBI Taxonomy" id="2978473"/>
    <lineage>
        <taxon>Bacteria</taxon>
        <taxon>Pseudomonadati</taxon>
        <taxon>Pseudomonadota</taxon>
        <taxon>Betaproteobacteria</taxon>
        <taxon>Burkholderiales</taxon>
        <taxon>Sphaerotilaceae</taxon>
        <taxon>Roseateles</taxon>
    </lineage>
</organism>